<protein>
    <submittedName>
        <fullName evidence="1">Uncharacterized protein</fullName>
    </submittedName>
</protein>
<organism evidence="1 2">
    <name type="scientific">Batillaria attramentaria</name>
    <dbReference type="NCBI Taxonomy" id="370345"/>
    <lineage>
        <taxon>Eukaryota</taxon>
        <taxon>Metazoa</taxon>
        <taxon>Spiralia</taxon>
        <taxon>Lophotrochozoa</taxon>
        <taxon>Mollusca</taxon>
        <taxon>Gastropoda</taxon>
        <taxon>Caenogastropoda</taxon>
        <taxon>Sorbeoconcha</taxon>
        <taxon>Cerithioidea</taxon>
        <taxon>Batillariidae</taxon>
        <taxon>Batillaria</taxon>
    </lineage>
</organism>
<gene>
    <name evidence="1" type="ORF">BaRGS_00002285</name>
</gene>
<keyword evidence="2" id="KW-1185">Reference proteome</keyword>
<dbReference type="AlphaFoldDB" id="A0ABD0M463"/>
<comment type="caution">
    <text evidence="1">The sequence shown here is derived from an EMBL/GenBank/DDBJ whole genome shotgun (WGS) entry which is preliminary data.</text>
</comment>
<name>A0ABD0M463_9CAEN</name>
<evidence type="ECO:0000313" key="1">
    <source>
        <dbReference type="EMBL" id="KAK7506173.1"/>
    </source>
</evidence>
<accession>A0ABD0M463</accession>
<dbReference type="Proteomes" id="UP001519460">
    <property type="component" value="Unassembled WGS sequence"/>
</dbReference>
<evidence type="ECO:0000313" key="2">
    <source>
        <dbReference type="Proteomes" id="UP001519460"/>
    </source>
</evidence>
<reference evidence="1 2" key="1">
    <citation type="journal article" date="2023" name="Sci. Data">
        <title>Genome assembly of the Korean intertidal mud-creeper Batillaria attramentaria.</title>
        <authorList>
            <person name="Patra A.K."/>
            <person name="Ho P.T."/>
            <person name="Jun S."/>
            <person name="Lee S.J."/>
            <person name="Kim Y."/>
            <person name="Won Y.J."/>
        </authorList>
    </citation>
    <scope>NUCLEOTIDE SEQUENCE [LARGE SCALE GENOMIC DNA]</scope>
    <source>
        <strain evidence="1">Wonlab-2016</strain>
    </source>
</reference>
<sequence length="85" mass="8910">MARARHTCSRCTTATVSPVSSQAGDVSQESGKARTACGCSKGREALLCWGAFSALVPTGPVTVPLFTWCKDSVRYVVGRKSEDAG</sequence>
<proteinExistence type="predicted"/>
<dbReference type="EMBL" id="JACVVK020000007">
    <property type="protein sequence ID" value="KAK7506173.1"/>
    <property type="molecule type" value="Genomic_DNA"/>
</dbReference>